<protein>
    <submittedName>
        <fullName evidence="1">Uncharacterized protein</fullName>
    </submittedName>
</protein>
<dbReference type="Proteomes" id="UP000193144">
    <property type="component" value="Unassembled WGS sequence"/>
</dbReference>
<gene>
    <name evidence="1" type="ORF">BCR34DRAFT_102523</name>
</gene>
<reference evidence="1 2" key="1">
    <citation type="submission" date="2016-07" db="EMBL/GenBank/DDBJ databases">
        <title>Pervasive Adenine N6-methylation of Active Genes in Fungi.</title>
        <authorList>
            <consortium name="DOE Joint Genome Institute"/>
            <person name="Mondo S.J."/>
            <person name="Dannebaum R.O."/>
            <person name="Kuo R.C."/>
            <person name="Labutti K."/>
            <person name="Haridas S."/>
            <person name="Kuo A."/>
            <person name="Salamov A."/>
            <person name="Ahrendt S.R."/>
            <person name="Lipzen A."/>
            <person name="Sullivan W."/>
            <person name="Andreopoulos W.B."/>
            <person name="Clum A."/>
            <person name="Lindquist E."/>
            <person name="Daum C."/>
            <person name="Ramamoorthy G.K."/>
            <person name="Gryganskyi A."/>
            <person name="Culley D."/>
            <person name="Magnuson J.K."/>
            <person name="James T.Y."/>
            <person name="O'Malley M.A."/>
            <person name="Stajich J.E."/>
            <person name="Spatafora J.W."/>
            <person name="Visel A."/>
            <person name="Grigoriev I.V."/>
        </authorList>
    </citation>
    <scope>NUCLEOTIDE SEQUENCE [LARGE SCALE GENOMIC DNA]</scope>
    <source>
        <strain evidence="1 2">CBS 115471</strain>
    </source>
</reference>
<dbReference type="AlphaFoldDB" id="A0A1Y1YSE3"/>
<keyword evidence="2" id="KW-1185">Reference proteome</keyword>
<accession>A0A1Y1YSE3</accession>
<dbReference type="EMBL" id="MCFA01000177">
    <property type="protein sequence ID" value="ORY00889.1"/>
    <property type="molecule type" value="Genomic_DNA"/>
</dbReference>
<evidence type="ECO:0000313" key="2">
    <source>
        <dbReference type="Proteomes" id="UP000193144"/>
    </source>
</evidence>
<name>A0A1Y1YSE3_9PLEO</name>
<dbReference type="OrthoDB" id="3720847at2759"/>
<evidence type="ECO:0000313" key="1">
    <source>
        <dbReference type="EMBL" id="ORY00889.1"/>
    </source>
</evidence>
<organism evidence="1 2">
    <name type="scientific">Clohesyomyces aquaticus</name>
    <dbReference type="NCBI Taxonomy" id="1231657"/>
    <lineage>
        <taxon>Eukaryota</taxon>
        <taxon>Fungi</taxon>
        <taxon>Dikarya</taxon>
        <taxon>Ascomycota</taxon>
        <taxon>Pezizomycotina</taxon>
        <taxon>Dothideomycetes</taxon>
        <taxon>Pleosporomycetidae</taxon>
        <taxon>Pleosporales</taxon>
        <taxon>Lindgomycetaceae</taxon>
        <taxon>Clohesyomyces</taxon>
    </lineage>
</organism>
<proteinExistence type="predicted"/>
<sequence length="164" mass="18417">MRMKTLEFVYNNITMVWKGNALTTSYGGYFETVVSPRIDLLLRTILETLQVKVLEKKPSYTRWISTSHLLAEGFERNQISFTPSLPEQSPSVGEVLREVMQNRDSAWSDIVHAAISHVSVDAFIALFLGSCTNLKSITLGFSLVKNNSFIARICSYPPMGACFD</sequence>
<comment type="caution">
    <text evidence="1">The sequence shown here is derived from an EMBL/GenBank/DDBJ whole genome shotgun (WGS) entry which is preliminary data.</text>
</comment>